<feature type="domain" description="Type II secretion system protein GspF" evidence="8">
    <location>
        <begin position="227"/>
        <end position="346"/>
    </location>
</feature>
<comment type="subcellular location">
    <subcellularLocation>
        <location evidence="1">Cell membrane</location>
        <topology evidence="1">Multi-pass membrane protein</topology>
    </subcellularLocation>
</comment>
<reference evidence="9 10" key="1">
    <citation type="journal article" date="2016" name="Front. Microbiol.">
        <title>Comprehensive Phylogenetic Analysis of Bovine Non-aureus Staphylococci Species Based on Whole-Genome Sequencing.</title>
        <authorList>
            <person name="Naushad S."/>
            <person name="Barkema H.W."/>
            <person name="Luby C."/>
            <person name="Condas L.A."/>
            <person name="Nobrega D.B."/>
            <person name="Carson D.A."/>
            <person name="De Buck J."/>
        </authorList>
    </citation>
    <scope>NUCLEOTIDE SEQUENCE [LARGE SCALE GENOMIC DNA]</scope>
    <source>
        <strain evidence="9 10">SNUC 1231</strain>
    </source>
</reference>
<feature type="transmembrane region" description="Helical" evidence="7">
    <location>
        <begin position="122"/>
        <end position="144"/>
    </location>
</feature>
<evidence type="ECO:0000256" key="2">
    <source>
        <dbReference type="ARBA" id="ARBA00005745"/>
    </source>
</evidence>
<evidence type="ECO:0000256" key="6">
    <source>
        <dbReference type="ARBA" id="ARBA00023136"/>
    </source>
</evidence>
<gene>
    <name evidence="9" type="ORF">BU058_04100</name>
</gene>
<accession>A0A9Q6HPT2</accession>
<dbReference type="InterPro" id="IPR047692">
    <property type="entry name" value="T4P_ComGB"/>
</dbReference>
<dbReference type="InterPro" id="IPR018076">
    <property type="entry name" value="T2SS_GspF_dom"/>
</dbReference>
<feature type="domain" description="Type II secretion system protein GspF" evidence="8">
    <location>
        <begin position="26"/>
        <end position="140"/>
    </location>
</feature>
<keyword evidence="4 7" id="KW-0812">Transmembrane</keyword>
<dbReference type="Proteomes" id="UP000241960">
    <property type="component" value="Unassembled WGS sequence"/>
</dbReference>
<evidence type="ECO:0000256" key="3">
    <source>
        <dbReference type="ARBA" id="ARBA00022475"/>
    </source>
</evidence>
<evidence type="ECO:0000256" key="1">
    <source>
        <dbReference type="ARBA" id="ARBA00004651"/>
    </source>
</evidence>
<keyword evidence="5 7" id="KW-1133">Transmembrane helix</keyword>
<dbReference type="InterPro" id="IPR042094">
    <property type="entry name" value="T2SS_GspF_sf"/>
</dbReference>
<evidence type="ECO:0000256" key="4">
    <source>
        <dbReference type="ARBA" id="ARBA00022692"/>
    </source>
</evidence>
<dbReference type="RefSeq" id="WP_107544914.1">
    <property type="nucleotide sequence ID" value="NZ_PZFQ01000010.1"/>
</dbReference>
<feature type="transmembrane region" description="Helical" evidence="7">
    <location>
        <begin position="319"/>
        <end position="343"/>
    </location>
</feature>
<evidence type="ECO:0000256" key="7">
    <source>
        <dbReference type="SAM" id="Phobius"/>
    </source>
</evidence>
<evidence type="ECO:0000259" key="8">
    <source>
        <dbReference type="Pfam" id="PF00482"/>
    </source>
</evidence>
<feature type="transmembrane region" description="Helical" evidence="7">
    <location>
        <begin position="164"/>
        <end position="194"/>
    </location>
</feature>
<dbReference type="GO" id="GO:0005886">
    <property type="term" value="C:plasma membrane"/>
    <property type="evidence" value="ECO:0007669"/>
    <property type="project" value="UniProtKB-SubCell"/>
</dbReference>
<evidence type="ECO:0000313" key="9">
    <source>
        <dbReference type="EMBL" id="PTI76420.1"/>
    </source>
</evidence>
<keyword evidence="6 7" id="KW-0472">Membrane</keyword>
<dbReference type="PRINTS" id="PR00812">
    <property type="entry name" value="BCTERIALGSPF"/>
</dbReference>
<dbReference type="EMBL" id="PZFQ01000010">
    <property type="protein sequence ID" value="PTI76420.1"/>
    <property type="molecule type" value="Genomic_DNA"/>
</dbReference>
<organism evidence="9 10">
    <name type="scientific">Staphylococcus succinus</name>
    <dbReference type="NCBI Taxonomy" id="61015"/>
    <lineage>
        <taxon>Bacteria</taxon>
        <taxon>Bacillati</taxon>
        <taxon>Bacillota</taxon>
        <taxon>Bacilli</taxon>
        <taxon>Bacillales</taxon>
        <taxon>Staphylococcaceae</taxon>
        <taxon>Staphylococcus</taxon>
    </lineage>
</organism>
<dbReference type="Pfam" id="PF00482">
    <property type="entry name" value="T2SSF"/>
    <property type="match status" value="2"/>
</dbReference>
<dbReference type="PANTHER" id="PTHR30012:SF0">
    <property type="entry name" value="TYPE II SECRETION SYSTEM PROTEIN F-RELATED"/>
    <property type="match status" value="1"/>
</dbReference>
<comment type="similarity">
    <text evidence="2">Belongs to the GSP F family.</text>
</comment>
<evidence type="ECO:0000256" key="5">
    <source>
        <dbReference type="ARBA" id="ARBA00022989"/>
    </source>
</evidence>
<comment type="caution">
    <text evidence="9">The sequence shown here is derived from an EMBL/GenBank/DDBJ whole genome shotgun (WGS) entry which is preliminary data.</text>
</comment>
<dbReference type="AlphaFoldDB" id="A0A9Q6HPT2"/>
<keyword evidence="3" id="KW-1003">Cell membrane</keyword>
<sequence length="355" mass="42044">MKKPWIDIFNLSRFQKLNDKEQIELIHRLYDLLNYGFTLSESFEFLIKHIKIKSTLVSQTILSELRNGAHCYQILKILKYPNTVVMLIYFAEMFSDLSESLMYAQDYLARNYKAKQSLIKTVQYPVVLMAVFITMLVILNHTIIPEFHDLYESMDVQISTVQLYLTQIIINLPSIICYFIFMILLIIVIVKILYRKLPIKYKHQFVLTIPILSKIFKLYKTYRIASEFSLFYKNGINLQKIVDIYTHQSDDVFLKYLANEIKIGTQKGYNLSEILTRVSCFEKELISFIKEGEKKGRLDIELKLYSEMILSKIEKYLQFLIKFIQPCIFTLLAFFIVSLYLVIMLPMFDLMQTIK</sequence>
<protein>
    <submittedName>
        <fullName evidence="9">Competence protein ComG</fullName>
    </submittedName>
</protein>
<dbReference type="Gene3D" id="1.20.81.30">
    <property type="entry name" value="Type II secretion system (T2SS), domain F"/>
    <property type="match status" value="2"/>
</dbReference>
<evidence type="ECO:0000313" key="10">
    <source>
        <dbReference type="Proteomes" id="UP000241960"/>
    </source>
</evidence>
<proteinExistence type="inferred from homology"/>
<dbReference type="InterPro" id="IPR003004">
    <property type="entry name" value="GspF/PilC"/>
</dbReference>
<dbReference type="PANTHER" id="PTHR30012">
    <property type="entry name" value="GENERAL SECRETION PATHWAY PROTEIN"/>
    <property type="match status" value="1"/>
</dbReference>
<dbReference type="NCBIfam" id="NF041012">
    <property type="entry name" value="T4P_ComGB"/>
    <property type="match status" value="1"/>
</dbReference>
<name>A0A9Q6HPT2_9STAP</name>